<dbReference type="Pfam" id="PF12229">
    <property type="entry name" value="PG_binding_4"/>
    <property type="match status" value="1"/>
</dbReference>
<dbReference type="AlphaFoldDB" id="A0A5C4SWT8"/>
<feature type="region of interest" description="Disordered" evidence="1">
    <location>
        <begin position="285"/>
        <end position="305"/>
    </location>
</feature>
<evidence type="ECO:0000256" key="1">
    <source>
        <dbReference type="SAM" id="MobiDB-lite"/>
    </source>
</evidence>
<accession>A0A5C4SWT8</accession>
<gene>
    <name evidence="3" type="ORF">FE784_38300</name>
</gene>
<dbReference type="Proteomes" id="UP000307943">
    <property type="component" value="Unassembled WGS sequence"/>
</dbReference>
<reference evidence="3 4" key="1">
    <citation type="submission" date="2019-05" db="EMBL/GenBank/DDBJ databases">
        <title>We sequenced the genome of Paenibacillus hemerocallicola KCTC 33185 for further insight into its adaptation and study the phylogeny of Paenibacillus.</title>
        <authorList>
            <person name="Narsing Rao M.P."/>
        </authorList>
    </citation>
    <scope>NUCLEOTIDE SEQUENCE [LARGE SCALE GENOMIC DNA]</scope>
    <source>
        <strain evidence="3 4">KCTC 33185</strain>
    </source>
</reference>
<dbReference type="InterPro" id="IPR052913">
    <property type="entry name" value="Glycopeptide_resist_protein"/>
</dbReference>
<dbReference type="InterPro" id="IPR007391">
    <property type="entry name" value="Vancomycin_resist_VanW"/>
</dbReference>
<comment type="caution">
    <text evidence="3">The sequence shown here is derived from an EMBL/GenBank/DDBJ whole genome shotgun (WGS) entry which is preliminary data.</text>
</comment>
<evidence type="ECO:0000313" key="4">
    <source>
        <dbReference type="Proteomes" id="UP000307943"/>
    </source>
</evidence>
<dbReference type="Pfam" id="PF04294">
    <property type="entry name" value="VanW"/>
    <property type="match status" value="1"/>
</dbReference>
<dbReference type="PANTHER" id="PTHR35788">
    <property type="entry name" value="EXPORTED PROTEIN-RELATED"/>
    <property type="match status" value="1"/>
</dbReference>
<organism evidence="3 4">
    <name type="scientific">Paenibacillus hemerocallicola</name>
    <dbReference type="NCBI Taxonomy" id="1172614"/>
    <lineage>
        <taxon>Bacteria</taxon>
        <taxon>Bacillati</taxon>
        <taxon>Bacillota</taxon>
        <taxon>Bacilli</taxon>
        <taxon>Bacillales</taxon>
        <taxon>Paenibacillaceae</taxon>
        <taxon>Paenibacillus</taxon>
    </lineage>
</organism>
<name>A0A5C4SWT8_9BACL</name>
<dbReference type="EMBL" id="VDCQ01000101">
    <property type="protein sequence ID" value="TNJ57746.1"/>
    <property type="molecule type" value="Genomic_DNA"/>
</dbReference>
<dbReference type="PANTHER" id="PTHR35788:SF1">
    <property type="entry name" value="EXPORTED PROTEIN"/>
    <property type="match status" value="1"/>
</dbReference>
<sequence length="305" mass="34128">MKSAWMIAMMLLLQQPNVSDPLSLDYEGKTLISATRTDYSLPGQSMVDTAKLERLIEKIDRMTYQPPVNAKIGDNGKIIPEQLGYRLNREAFTEQFYAYFYGGGPVRTGLARIAVYPRVDSELLANIRQKPIGQYVTYYNSRNKNRSHNLVLAAKMINNHVVFPGEVFSFNQVVGRRTEDRGYLRAPVIVRGELSEGIGGGICQVSSTLFNATDRAGLQIVQRYSHSRDVPYVLPGRDATVSWGGPDFSFQNQYNQPVLIRSFAGGGTMFVSIHSSDSIEYKPRVVPGTSKRLPEEVSSETESRN</sequence>
<evidence type="ECO:0000259" key="2">
    <source>
        <dbReference type="Pfam" id="PF12229"/>
    </source>
</evidence>
<dbReference type="InterPro" id="IPR022029">
    <property type="entry name" value="YoaR-like_PG-bd"/>
</dbReference>
<proteinExistence type="predicted"/>
<dbReference type="OrthoDB" id="9813301at2"/>
<feature type="domain" description="YoaR-like putative peptidoglycan binding" evidence="2">
    <location>
        <begin position="43"/>
        <end position="97"/>
    </location>
</feature>
<keyword evidence="4" id="KW-1185">Reference proteome</keyword>
<protein>
    <recommendedName>
        <fullName evidence="2">YoaR-like putative peptidoglycan binding domain-containing protein</fullName>
    </recommendedName>
</protein>
<evidence type="ECO:0000313" key="3">
    <source>
        <dbReference type="EMBL" id="TNJ57746.1"/>
    </source>
</evidence>